<dbReference type="Proteomes" id="UP000000599">
    <property type="component" value="Chromosome F"/>
</dbReference>
<keyword evidence="4" id="KW-0539">Nucleus</keyword>
<dbReference type="PANTHER" id="PTHR14052:SF0">
    <property type="entry name" value="ORIGIN RECOGNITION COMPLEX SUBUNIT 2"/>
    <property type="match status" value="1"/>
</dbReference>
<dbReference type="FunCoup" id="Q6BMC7">
    <property type="interactions" value="1071"/>
</dbReference>
<evidence type="ECO:0000313" key="8">
    <source>
        <dbReference type="EMBL" id="CAG88976.2"/>
    </source>
</evidence>
<dbReference type="EMBL" id="CR382138">
    <property type="protein sequence ID" value="CAG88976.2"/>
    <property type="molecule type" value="Genomic_DNA"/>
</dbReference>
<proteinExistence type="inferred from homology"/>
<comment type="subcellular location">
    <subcellularLocation>
        <location evidence="1">Nucleus</location>
    </subcellularLocation>
</comment>
<feature type="domain" description="Origin recognition complex subunit 2 winged-helix" evidence="7">
    <location>
        <begin position="715"/>
        <end position="776"/>
    </location>
</feature>
<dbReference type="eggNOG" id="KOG2928">
    <property type="taxonomic scope" value="Eukaryota"/>
</dbReference>
<evidence type="ECO:0000313" key="9">
    <source>
        <dbReference type="Proteomes" id="UP000000599"/>
    </source>
</evidence>
<comment type="similarity">
    <text evidence="2">Belongs to the ORC2 family.</text>
</comment>
<dbReference type="AlphaFoldDB" id="Q6BMC7"/>
<feature type="compositionally biased region" description="Acidic residues" evidence="5">
    <location>
        <begin position="182"/>
        <end position="208"/>
    </location>
</feature>
<dbReference type="InterPro" id="IPR007220">
    <property type="entry name" value="ORC2"/>
</dbReference>
<dbReference type="STRING" id="284592.Q6BMC7"/>
<dbReference type="GeneID" id="2904112"/>
<gene>
    <name evidence="8" type="ordered locus">DEHA2F06578g</name>
</gene>
<feature type="region of interest" description="Disordered" evidence="5">
    <location>
        <begin position="161"/>
        <end position="212"/>
    </location>
</feature>
<accession>Q6BMC7</accession>
<dbReference type="Pfam" id="PF04084">
    <property type="entry name" value="RecA-like_ORC2"/>
    <property type="match status" value="1"/>
</dbReference>
<dbReference type="InterPro" id="IPR056773">
    <property type="entry name" value="WHD_ORC2"/>
</dbReference>
<dbReference type="OrthoDB" id="346673at2759"/>
<dbReference type="InParanoid" id="Q6BMC7"/>
<reference evidence="8 9" key="1">
    <citation type="journal article" date="2004" name="Nature">
        <title>Genome evolution in yeasts.</title>
        <authorList>
            <consortium name="Genolevures"/>
            <person name="Dujon B."/>
            <person name="Sherman D."/>
            <person name="Fischer G."/>
            <person name="Durrens P."/>
            <person name="Casaregola S."/>
            <person name="Lafontaine I."/>
            <person name="de Montigny J."/>
            <person name="Marck C."/>
            <person name="Neuveglise C."/>
            <person name="Talla E."/>
            <person name="Goffard N."/>
            <person name="Frangeul L."/>
            <person name="Aigle M."/>
            <person name="Anthouard V."/>
            <person name="Babour A."/>
            <person name="Barbe V."/>
            <person name="Barnay S."/>
            <person name="Blanchin S."/>
            <person name="Beckerich J.M."/>
            <person name="Beyne E."/>
            <person name="Bleykasten C."/>
            <person name="Boisrame A."/>
            <person name="Boyer J."/>
            <person name="Cattolico L."/>
            <person name="Confanioleri F."/>
            <person name="de Daruvar A."/>
            <person name="Despons L."/>
            <person name="Fabre E."/>
            <person name="Fairhead C."/>
            <person name="Ferry-Dumazet H."/>
            <person name="Groppi A."/>
            <person name="Hantraye F."/>
            <person name="Hennequin C."/>
            <person name="Jauniaux N."/>
            <person name="Joyet P."/>
            <person name="Kachouri R."/>
            <person name="Kerrest A."/>
            <person name="Koszul R."/>
            <person name="Lemaire M."/>
            <person name="Lesur I."/>
            <person name="Ma L."/>
            <person name="Muller H."/>
            <person name="Nicaud J.M."/>
            <person name="Nikolski M."/>
            <person name="Oztas S."/>
            <person name="Ozier-Kalogeropoulos O."/>
            <person name="Pellenz S."/>
            <person name="Potier S."/>
            <person name="Richard G.F."/>
            <person name="Straub M.L."/>
            <person name="Suleau A."/>
            <person name="Swennene D."/>
            <person name="Tekaia F."/>
            <person name="Wesolowski-Louvel M."/>
            <person name="Westhof E."/>
            <person name="Wirth B."/>
            <person name="Zeniou-Meyer M."/>
            <person name="Zivanovic I."/>
            <person name="Bolotin-Fukuhara M."/>
            <person name="Thierry A."/>
            <person name="Bouchier C."/>
            <person name="Caudron B."/>
            <person name="Scarpelli C."/>
            <person name="Gaillardin C."/>
            <person name="Weissenbach J."/>
            <person name="Wincker P."/>
            <person name="Souciet J.L."/>
        </authorList>
    </citation>
    <scope>NUCLEOTIDE SEQUENCE [LARGE SCALE GENOMIC DNA]</scope>
    <source>
        <strain evidence="9">ATCC 36239 / CBS 767 / BCRC 21394 / JCM 1990 / NBRC 0083 / IGC 2968</strain>
    </source>
</reference>
<evidence type="ECO:0000256" key="5">
    <source>
        <dbReference type="SAM" id="MobiDB-lite"/>
    </source>
</evidence>
<dbReference type="RefSeq" id="XP_460644.2">
    <property type="nucleotide sequence ID" value="XM_460644.1"/>
</dbReference>
<dbReference type="HOGENOM" id="CLU_382621_0_0_1"/>
<evidence type="ECO:0000259" key="6">
    <source>
        <dbReference type="Pfam" id="PF04084"/>
    </source>
</evidence>
<feature type="compositionally biased region" description="Basic residues" evidence="5">
    <location>
        <begin position="167"/>
        <end position="178"/>
    </location>
</feature>
<dbReference type="GO" id="GO:0003688">
    <property type="term" value="F:DNA replication origin binding"/>
    <property type="evidence" value="ECO:0007669"/>
    <property type="project" value="TreeGrafter"/>
</dbReference>
<evidence type="ECO:0000256" key="4">
    <source>
        <dbReference type="ARBA" id="ARBA00023242"/>
    </source>
</evidence>
<evidence type="ECO:0000259" key="7">
    <source>
        <dbReference type="Pfam" id="PF24882"/>
    </source>
</evidence>
<sequence length="790" mass="90500">MTFEEKSSPENKGFNDSDIFLTPSKKHVSLSATPSHRQSPFDLTLSPNKSPSKRGVIKLEKTADDIVLFSPVKTPNGRAGLPSPKKRTIAELDKSARKRAISTSGIYSKLMDDDLEENNNEYLDRQEVSLAEAIIKESRDNKQEDVDEYFRAYGSDVELEEDLTVNKKPKRRGRKPKKEVKVEEDDEIDDEDIEIEDDGELEDDDDEEFKLPKKERKAKNKRIIREVSDIDDISEEDEAEKEILPKRQKITASPFAVTSVDEAISPSKRKVGRPSKASKVIGKIKSIFQMDDEAFFTENKQATNRIKENADTSDVTKDSDSFFSMTLDNVTQSSIVSVPTVSGIPNTKEGKRKVEVATVDSNKFIPLPIPNINEEGEIEDEEYVKKYLPNVNIEEKYSGRLIDERAFFLDGTEGYFEQHMGRPKASANSLSQLAPPLEYDEFIPYVELSKLIRSKEKNKLNDLHKSLYHQWCFELTCGFSLNFYGVGSKIKLIGDFVQNYLVDWYEQNMQEDEEYPDILVVNGYNPAVKFKKVAHDILSVFISQEKKKQDNVKFPKHISETIPFLMKYVEDRRVHRPGQFIKPKLILVIHNIDGKPFLNERTQSLLSQLCSIPEIWLISSTDNINVSLLWDSFKLKSFNFLWHDLTTYEPYTVEMSFRDVLSMGKSKKFVGNKGAKYVLSSLTKNARNLYKILLTKQLEIMRNTTTTKAGRNGLKGSIKLGIEFKQLYNTCLEEFVTSNEISFRTMLGEFVEHKMCSAVKDEAGVEMVFVPFNFDEMEKLLAEEFASNEM</sequence>
<dbReference type="GO" id="GO:0005664">
    <property type="term" value="C:nuclear origin of replication recognition complex"/>
    <property type="evidence" value="ECO:0007669"/>
    <property type="project" value="TreeGrafter"/>
</dbReference>
<dbReference type="GO" id="GO:0006260">
    <property type="term" value="P:DNA replication"/>
    <property type="evidence" value="ECO:0007669"/>
    <property type="project" value="UniProtKB-KW"/>
</dbReference>
<keyword evidence="3" id="KW-0235">DNA replication</keyword>
<feature type="domain" description="Origin recognition complex subunit 2 RecA-like" evidence="6">
    <location>
        <begin position="456"/>
        <end position="645"/>
    </location>
</feature>
<dbReference type="PANTHER" id="PTHR14052">
    <property type="entry name" value="ORIGIN RECOGNITION COMPLEX SUBUNIT 2"/>
    <property type="match status" value="1"/>
</dbReference>
<feature type="region of interest" description="Disordered" evidence="5">
    <location>
        <begin position="28"/>
        <end position="55"/>
    </location>
</feature>
<dbReference type="KEGG" id="dha:DEHA2F06578g"/>
<evidence type="ECO:0000256" key="2">
    <source>
        <dbReference type="ARBA" id="ARBA00007421"/>
    </source>
</evidence>
<dbReference type="Pfam" id="PF24882">
    <property type="entry name" value="WHD_ORC2"/>
    <property type="match status" value="1"/>
</dbReference>
<evidence type="ECO:0000256" key="3">
    <source>
        <dbReference type="ARBA" id="ARBA00022705"/>
    </source>
</evidence>
<protein>
    <submittedName>
        <fullName evidence="8">DEHA2F06578p</fullName>
    </submittedName>
</protein>
<evidence type="ECO:0000256" key="1">
    <source>
        <dbReference type="ARBA" id="ARBA00004123"/>
    </source>
</evidence>
<keyword evidence="9" id="KW-1185">Reference proteome</keyword>
<name>Q6BMC7_DEBHA</name>
<dbReference type="OMA" id="YVEHKMC"/>
<dbReference type="InterPro" id="IPR056772">
    <property type="entry name" value="RecA-like_ORC2"/>
</dbReference>
<organism evidence="8 9">
    <name type="scientific">Debaryomyces hansenii (strain ATCC 36239 / CBS 767 / BCRC 21394 / JCM 1990 / NBRC 0083 / IGC 2968)</name>
    <name type="common">Yeast</name>
    <name type="synonym">Torulaspora hansenii</name>
    <dbReference type="NCBI Taxonomy" id="284592"/>
    <lineage>
        <taxon>Eukaryota</taxon>
        <taxon>Fungi</taxon>
        <taxon>Dikarya</taxon>
        <taxon>Ascomycota</taxon>
        <taxon>Saccharomycotina</taxon>
        <taxon>Pichiomycetes</taxon>
        <taxon>Debaryomycetaceae</taxon>
        <taxon>Debaryomyces</taxon>
    </lineage>
</organism>